<feature type="transmembrane region" description="Helical" evidence="9">
    <location>
        <begin position="132"/>
        <end position="153"/>
    </location>
</feature>
<dbReference type="GO" id="GO:0035673">
    <property type="term" value="F:oligopeptide transmembrane transporter activity"/>
    <property type="evidence" value="ECO:0007669"/>
    <property type="project" value="InterPro"/>
</dbReference>
<sequence>MVSLEDEVSHSKAKEKPQLSLYIDTEGKPDVVNDNPIEEVRLTVPITDDPTIPALTFRTWFLGLTSCLLLAFINNFFGFRQNPLFVSSVTAQIVVMPLGRLMAATLPTRAIILPLTNWSFSLNPGPFNLKEHVLITIFASCGAGGVYAAHIITMVRAFYKRKMNAFAGFLLAETTQLLGYGWAGLFRKYLVDSPYMWWPANLVQVSLFRTLHEKDDRIKGGLTRLQFFLMVVITSFAYYIIPGYLFPSIGCLSILCWIWKNSIVMQQIGSGLNGLGIGAITLDWNTAVSFLGSPLSTPSTTIMNVMAGFFLFAYVVVPIAYCTNVYQAKRFPFISSKTFDFSGQRYNVSRVMNPETFTLDASAYRGYSKLYISIFFVFSYGLSFATLSATISHVALFHGKSIWRLWMQTRAGDDVGDVHSRLMKKNYEQVPQWWFYVLLAITFGLAMLACEGFSRQLQLPWWGLILACLIAIVFTLPIGIITATTNQQPGLNVITELIIGYLYPGRPLANVTFKTYGYISMSQALWLIQDFKLGHYMKIPPKSMFIVQLVGTMVASLVYFATTWWLLSDIKSICDASMLPKGSPWTCPNDEVFYNASIIWGAIGPRRMFTSHGNYSELNWFFMIGLLAPVPVWYLSRKYPEKKFFKRIHIPNILAATMSMPPARSINYLTWGVVGMFFNYHVYRSYKGWWARYNYILSAGLDAGIAFMGILLYFCLQGEDIFGIDWWGLTLPQDDHCPLAKCPLAQGIKSNGCPIL</sequence>
<protein>
    <recommendedName>
        <fullName evidence="12">Oligopeptide transporter</fullName>
    </recommendedName>
</protein>
<feature type="transmembrane region" description="Helical" evidence="9">
    <location>
        <begin position="370"/>
        <end position="397"/>
    </location>
</feature>
<feature type="transmembrane region" description="Helical" evidence="9">
    <location>
        <begin position="618"/>
        <end position="636"/>
    </location>
</feature>
<comment type="caution">
    <text evidence="10">The sequence shown here is derived from an EMBL/GenBank/DDBJ whole genome shotgun (WGS) entry which is preliminary data.</text>
</comment>
<feature type="transmembrane region" description="Helical" evidence="9">
    <location>
        <begin position="301"/>
        <end position="321"/>
    </location>
</feature>
<feature type="transmembrane region" description="Helical" evidence="9">
    <location>
        <begin position="165"/>
        <end position="183"/>
    </location>
</feature>
<keyword evidence="6" id="KW-0653">Protein transport</keyword>
<evidence type="ECO:0000256" key="6">
    <source>
        <dbReference type="ARBA" id="ARBA00022927"/>
    </source>
</evidence>
<keyword evidence="4 9" id="KW-0812">Transmembrane</keyword>
<evidence type="ECO:0008006" key="12">
    <source>
        <dbReference type="Google" id="ProtNLM"/>
    </source>
</evidence>
<reference evidence="10" key="1">
    <citation type="submission" date="2022-04" db="EMBL/GenBank/DDBJ databases">
        <title>Carnegiea gigantea Genome sequencing and assembly v2.</title>
        <authorList>
            <person name="Copetti D."/>
            <person name="Sanderson M.J."/>
            <person name="Burquez A."/>
            <person name="Wojciechowski M.F."/>
        </authorList>
    </citation>
    <scope>NUCLEOTIDE SEQUENCE</scope>
    <source>
        <strain evidence="10">SGP5-SGP5p</strain>
        <tissue evidence="10">Aerial part</tissue>
    </source>
</reference>
<accession>A0A9Q1GM57</accession>
<proteinExistence type="inferred from homology"/>
<evidence type="ECO:0000256" key="7">
    <source>
        <dbReference type="ARBA" id="ARBA00022989"/>
    </source>
</evidence>
<dbReference type="EMBL" id="JAKOGI010002008">
    <property type="protein sequence ID" value="KAJ8423266.1"/>
    <property type="molecule type" value="Genomic_DNA"/>
</dbReference>
<feature type="transmembrane region" description="Helical" evidence="9">
    <location>
        <begin position="433"/>
        <end position="450"/>
    </location>
</feature>
<evidence type="ECO:0000256" key="1">
    <source>
        <dbReference type="ARBA" id="ARBA00004141"/>
    </source>
</evidence>
<dbReference type="GO" id="GO:0015031">
    <property type="term" value="P:protein transport"/>
    <property type="evidence" value="ECO:0007669"/>
    <property type="project" value="UniProtKB-KW"/>
</dbReference>
<evidence type="ECO:0000256" key="2">
    <source>
        <dbReference type="ARBA" id="ARBA00005484"/>
    </source>
</evidence>
<keyword evidence="11" id="KW-1185">Reference proteome</keyword>
<evidence type="ECO:0000256" key="3">
    <source>
        <dbReference type="ARBA" id="ARBA00022448"/>
    </source>
</evidence>
<feature type="transmembrane region" description="Helical" evidence="9">
    <location>
        <begin position="545"/>
        <end position="567"/>
    </location>
</feature>
<dbReference type="NCBIfam" id="TIGR00727">
    <property type="entry name" value="ISP4_OPT"/>
    <property type="match status" value="1"/>
</dbReference>
<evidence type="ECO:0000313" key="11">
    <source>
        <dbReference type="Proteomes" id="UP001153076"/>
    </source>
</evidence>
<dbReference type="Pfam" id="PF03169">
    <property type="entry name" value="OPT"/>
    <property type="match status" value="1"/>
</dbReference>
<name>A0A9Q1GM57_9CARY</name>
<evidence type="ECO:0000256" key="4">
    <source>
        <dbReference type="ARBA" id="ARBA00022692"/>
    </source>
</evidence>
<feature type="transmembrane region" description="Helical" evidence="9">
    <location>
        <begin position="57"/>
        <end position="77"/>
    </location>
</feature>
<evidence type="ECO:0000313" key="10">
    <source>
        <dbReference type="EMBL" id="KAJ8423266.1"/>
    </source>
</evidence>
<dbReference type="PANTHER" id="PTHR22601">
    <property type="entry name" value="ISP4 LIKE PROTEIN"/>
    <property type="match status" value="1"/>
</dbReference>
<feature type="transmembrane region" description="Helical" evidence="9">
    <location>
        <begin position="666"/>
        <end position="683"/>
    </location>
</feature>
<organism evidence="10 11">
    <name type="scientific">Carnegiea gigantea</name>
    <dbReference type="NCBI Taxonomy" id="171969"/>
    <lineage>
        <taxon>Eukaryota</taxon>
        <taxon>Viridiplantae</taxon>
        <taxon>Streptophyta</taxon>
        <taxon>Embryophyta</taxon>
        <taxon>Tracheophyta</taxon>
        <taxon>Spermatophyta</taxon>
        <taxon>Magnoliopsida</taxon>
        <taxon>eudicotyledons</taxon>
        <taxon>Gunneridae</taxon>
        <taxon>Pentapetalae</taxon>
        <taxon>Caryophyllales</taxon>
        <taxon>Cactineae</taxon>
        <taxon>Cactaceae</taxon>
        <taxon>Cactoideae</taxon>
        <taxon>Echinocereeae</taxon>
        <taxon>Carnegiea</taxon>
    </lineage>
</organism>
<keyword evidence="3" id="KW-0813">Transport</keyword>
<gene>
    <name evidence="10" type="ORF">Cgig2_012291</name>
</gene>
<comment type="subcellular location">
    <subcellularLocation>
        <location evidence="1">Membrane</location>
        <topology evidence="1">Multi-pass membrane protein</topology>
    </subcellularLocation>
</comment>
<dbReference type="InterPro" id="IPR004813">
    <property type="entry name" value="OPT"/>
</dbReference>
<keyword evidence="8 9" id="KW-0472">Membrane</keyword>
<keyword evidence="7 9" id="KW-1133">Transmembrane helix</keyword>
<keyword evidence="5" id="KW-0571">Peptide transport</keyword>
<dbReference type="OrthoDB" id="9986677at2759"/>
<dbReference type="AlphaFoldDB" id="A0A9Q1GM57"/>
<dbReference type="NCBIfam" id="TIGR00728">
    <property type="entry name" value="OPT_sfam"/>
    <property type="match status" value="1"/>
</dbReference>
<feature type="transmembrane region" description="Helical" evidence="9">
    <location>
        <begin position="695"/>
        <end position="716"/>
    </location>
</feature>
<comment type="similarity">
    <text evidence="2">Belongs to the oligopeptide OPT transporter (TC 2.A.67.1) family.</text>
</comment>
<evidence type="ECO:0000256" key="5">
    <source>
        <dbReference type="ARBA" id="ARBA00022856"/>
    </source>
</evidence>
<evidence type="ECO:0000256" key="9">
    <source>
        <dbReference type="SAM" id="Phobius"/>
    </source>
</evidence>
<feature type="transmembrane region" description="Helical" evidence="9">
    <location>
        <begin position="462"/>
        <end position="483"/>
    </location>
</feature>
<dbReference type="Proteomes" id="UP001153076">
    <property type="component" value="Unassembled WGS sequence"/>
</dbReference>
<dbReference type="GO" id="GO:0016020">
    <property type="term" value="C:membrane"/>
    <property type="evidence" value="ECO:0007669"/>
    <property type="project" value="UniProtKB-SubCell"/>
</dbReference>
<dbReference type="InterPro" id="IPR004648">
    <property type="entry name" value="Oligpept_transpt"/>
</dbReference>
<feature type="transmembrane region" description="Helical" evidence="9">
    <location>
        <begin position="89"/>
        <end position="112"/>
    </location>
</feature>
<evidence type="ECO:0000256" key="8">
    <source>
        <dbReference type="ARBA" id="ARBA00023136"/>
    </source>
</evidence>